<dbReference type="RefSeq" id="WP_058267237.1">
    <property type="nucleotide sequence ID" value="NZ_FMAZ01000002.1"/>
</dbReference>
<accession>A0A0V8ISA0</accession>
<dbReference type="InterPro" id="IPR016181">
    <property type="entry name" value="Acyl_CoA_acyltransferase"/>
</dbReference>
<dbReference type="CDD" id="cd04301">
    <property type="entry name" value="NAT_SF"/>
    <property type="match status" value="1"/>
</dbReference>
<proteinExistence type="predicted"/>
<dbReference type="AlphaFoldDB" id="A0A0V8ISA0"/>
<gene>
    <name evidence="2" type="ORF">AS031_06115</name>
</gene>
<dbReference type="EMBL" id="LNQM01000002">
    <property type="protein sequence ID" value="KSU77644.1"/>
    <property type="molecule type" value="Genomic_DNA"/>
</dbReference>
<evidence type="ECO:0000313" key="2">
    <source>
        <dbReference type="EMBL" id="KSU77644.1"/>
    </source>
</evidence>
<dbReference type="GO" id="GO:0016747">
    <property type="term" value="F:acyltransferase activity, transferring groups other than amino-acyl groups"/>
    <property type="evidence" value="ECO:0007669"/>
    <property type="project" value="InterPro"/>
</dbReference>
<keyword evidence="3" id="KW-1185">Reference proteome</keyword>
<dbReference type="SUPFAM" id="SSF55729">
    <property type="entry name" value="Acyl-CoA N-acyltransferases (Nat)"/>
    <property type="match status" value="1"/>
</dbReference>
<keyword evidence="2" id="KW-0808">Transferase</keyword>
<name>A0A0V8ISA0_9MICC</name>
<organism evidence="2 3">
    <name type="scientific">Pseudarthrobacter enclensis</name>
    <dbReference type="NCBI Taxonomy" id="993070"/>
    <lineage>
        <taxon>Bacteria</taxon>
        <taxon>Bacillati</taxon>
        <taxon>Actinomycetota</taxon>
        <taxon>Actinomycetes</taxon>
        <taxon>Micrococcales</taxon>
        <taxon>Micrococcaceae</taxon>
        <taxon>Pseudarthrobacter</taxon>
    </lineage>
</organism>
<dbReference type="Proteomes" id="UP000053199">
    <property type="component" value="Unassembled WGS sequence"/>
</dbReference>
<reference evidence="2 3" key="1">
    <citation type="journal article" date="2014" name="Arch. Microbiol.">
        <title>Arthrobacter enclensis sp. nov., isolated from sediment sample.</title>
        <authorList>
            <person name="Dastager S.G."/>
            <person name="Liu Q."/>
            <person name="Tang S.K."/>
            <person name="Krishnamurthi S."/>
            <person name="Lee J.C."/>
            <person name="Li W.J."/>
        </authorList>
    </citation>
    <scope>NUCLEOTIDE SEQUENCE [LARGE SCALE GENOMIC DNA]</scope>
    <source>
        <strain evidence="2 3">NIO-1008</strain>
    </source>
</reference>
<dbReference type="STRING" id="993070.AS031_06115"/>
<dbReference type="OrthoDB" id="4938828at2"/>
<evidence type="ECO:0000259" key="1">
    <source>
        <dbReference type="PROSITE" id="PS51186"/>
    </source>
</evidence>
<feature type="domain" description="N-acetyltransferase" evidence="1">
    <location>
        <begin position="7"/>
        <end position="166"/>
    </location>
</feature>
<dbReference type="Pfam" id="PF00583">
    <property type="entry name" value="Acetyltransf_1"/>
    <property type="match status" value="1"/>
</dbReference>
<comment type="caution">
    <text evidence="2">The sequence shown here is derived from an EMBL/GenBank/DDBJ whole genome shotgun (WGS) entry which is preliminary data.</text>
</comment>
<sequence>MKSSPEVTLHDVDDAMADQLLELAKRDASPDEVAPPLGGPGWNLERTAWFFGYHHAAAAGLDGPAGEKSWAVFSGSEPAGSIRLKRDAGADVPTAETGIWLGRSFRSRGIGAAALDLVLAEARRAGLRRVTARTLAANGSAQRLLASAGAALAHDDDGTVLAVVEL</sequence>
<dbReference type="Gene3D" id="3.40.630.30">
    <property type="match status" value="1"/>
</dbReference>
<evidence type="ECO:0000313" key="3">
    <source>
        <dbReference type="Proteomes" id="UP000053199"/>
    </source>
</evidence>
<dbReference type="PROSITE" id="PS51186">
    <property type="entry name" value="GNAT"/>
    <property type="match status" value="1"/>
</dbReference>
<protein>
    <submittedName>
        <fullName evidence="2">GCN5 family acetyltransferase</fullName>
    </submittedName>
</protein>
<dbReference type="InterPro" id="IPR000182">
    <property type="entry name" value="GNAT_dom"/>
</dbReference>